<evidence type="ECO:0000313" key="4">
    <source>
        <dbReference type="Proteomes" id="UP000184268"/>
    </source>
</evidence>
<dbReference type="NCBIfam" id="NF006509">
    <property type="entry name" value="PRK08945.1"/>
    <property type="match status" value="1"/>
</dbReference>
<dbReference type="OrthoDB" id="9790785at2"/>
<keyword evidence="2" id="KW-0560">Oxidoreductase</keyword>
<dbReference type="PANTHER" id="PTHR42901:SF1">
    <property type="entry name" value="ALCOHOL DEHYDROGENASE"/>
    <property type="match status" value="1"/>
</dbReference>
<evidence type="ECO:0000256" key="2">
    <source>
        <dbReference type="ARBA" id="ARBA00023002"/>
    </source>
</evidence>
<keyword evidence="4" id="KW-1185">Reference proteome</keyword>
<protein>
    <submittedName>
        <fullName evidence="3">NAD(P)-dependent dehydrogenase, short-chain alcohol dehydrogenase family</fullName>
    </submittedName>
</protein>
<dbReference type="PANTHER" id="PTHR42901">
    <property type="entry name" value="ALCOHOL DEHYDROGENASE"/>
    <property type="match status" value="1"/>
</dbReference>
<gene>
    <name evidence="3" type="ORF">SAMN02745129_1964</name>
</gene>
<dbReference type="SUPFAM" id="SSF51735">
    <property type="entry name" value="NAD(P)-binding Rossmann-fold domains"/>
    <property type="match status" value="1"/>
</dbReference>
<dbReference type="Gene3D" id="3.40.50.720">
    <property type="entry name" value="NAD(P)-binding Rossmann-like Domain"/>
    <property type="match status" value="1"/>
</dbReference>
<dbReference type="PROSITE" id="PS00061">
    <property type="entry name" value="ADH_SHORT"/>
    <property type="match status" value="1"/>
</dbReference>
<evidence type="ECO:0000256" key="1">
    <source>
        <dbReference type="ARBA" id="ARBA00006484"/>
    </source>
</evidence>
<proteinExistence type="inferred from homology"/>
<dbReference type="AlphaFoldDB" id="A0A1M5SDU4"/>
<dbReference type="GO" id="GO:0016491">
    <property type="term" value="F:oxidoreductase activity"/>
    <property type="evidence" value="ECO:0007669"/>
    <property type="project" value="UniProtKB-KW"/>
</dbReference>
<dbReference type="EMBL" id="FQXG01000002">
    <property type="protein sequence ID" value="SHH36605.1"/>
    <property type="molecule type" value="Genomic_DNA"/>
</dbReference>
<name>A0A1M5SDU4_9GAMM</name>
<accession>A0A1M5SDU4</accession>
<dbReference type="PRINTS" id="PR00081">
    <property type="entry name" value="GDHRDH"/>
</dbReference>
<dbReference type="STRING" id="299255.SAMN02745129_1964"/>
<sequence>MLEYQVQANALKNKVILVTGAGSGIGREAALQYAQAGASVILLGRTTNKLEQVYDAIVAAGGPEPAIVPLDMEGASEQNYQDLAATIEEQFGHLDGVLFNASVLGALTPFDQMELEMFQQVMQVNVTAQFLLTKALLPVLRKAPQGSIVYTSSGVGRQGRAFWGVYAISKFATEGMMQTLADELAGSNVRANCINPGATRTKMRATAFPAEDPQTLRTAEDLMPLYLYLMSDDSAEVNGQSLDAQPDRIPGASVSR</sequence>
<dbReference type="Pfam" id="PF00106">
    <property type="entry name" value="adh_short"/>
    <property type="match status" value="1"/>
</dbReference>
<comment type="similarity">
    <text evidence="1">Belongs to the short-chain dehydrogenases/reductases (SDR) family.</text>
</comment>
<organism evidence="3 4">
    <name type="scientific">Ferrimonas marina</name>
    <dbReference type="NCBI Taxonomy" id="299255"/>
    <lineage>
        <taxon>Bacteria</taxon>
        <taxon>Pseudomonadati</taxon>
        <taxon>Pseudomonadota</taxon>
        <taxon>Gammaproteobacteria</taxon>
        <taxon>Alteromonadales</taxon>
        <taxon>Ferrimonadaceae</taxon>
        <taxon>Ferrimonas</taxon>
    </lineage>
</organism>
<dbReference type="InterPro" id="IPR020904">
    <property type="entry name" value="Sc_DH/Rdtase_CS"/>
</dbReference>
<reference evidence="3 4" key="1">
    <citation type="submission" date="2016-11" db="EMBL/GenBank/DDBJ databases">
        <authorList>
            <person name="Jaros S."/>
            <person name="Januszkiewicz K."/>
            <person name="Wedrychowicz H."/>
        </authorList>
    </citation>
    <scope>NUCLEOTIDE SEQUENCE [LARGE SCALE GENOMIC DNA]</scope>
    <source>
        <strain evidence="3 4">DSM 16917</strain>
    </source>
</reference>
<evidence type="ECO:0000313" key="3">
    <source>
        <dbReference type="EMBL" id="SHH36605.1"/>
    </source>
</evidence>
<dbReference type="InterPro" id="IPR002347">
    <property type="entry name" value="SDR_fam"/>
</dbReference>
<dbReference type="RefSeq" id="WP_067663224.1">
    <property type="nucleotide sequence ID" value="NZ_FQXG01000002.1"/>
</dbReference>
<dbReference type="InterPro" id="IPR036291">
    <property type="entry name" value="NAD(P)-bd_dom_sf"/>
</dbReference>
<dbReference type="Proteomes" id="UP000184268">
    <property type="component" value="Unassembled WGS sequence"/>
</dbReference>